<dbReference type="KEGG" id="bhu:bhn_I1592"/>
<gene>
    <name evidence="9" type="ORF">bhn_I1592</name>
</gene>
<dbReference type="EMBL" id="CP017831">
    <property type="protein sequence ID" value="AOZ96625.1"/>
    <property type="molecule type" value="Genomic_DNA"/>
</dbReference>
<accession>A0A1D9P345</accession>
<name>A0A1D9P345_9FIRM</name>
<dbReference type="GO" id="GO:0016746">
    <property type="term" value="F:acyltransferase activity"/>
    <property type="evidence" value="ECO:0007669"/>
    <property type="project" value="UniProtKB-KW"/>
</dbReference>
<evidence type="ECO:0000256" key="8">
    <source>
        <dbReference type="SAM" id="Phobius"/>
    </source>
</evidence>
<comment type="subcellular location">
    <subcellularLocation>
        <location evidence="1">Cell membrane</location>
        <topology evidence="1">Multi-pass membrane protein</topology>
    </subcellularLocation>
</comment>
<feature type="transmembrane region" description="Helical" evidence="8">
    <location>
        <begin position="369"/>
        <end position="387"/>
    </location>
</feature>
<comment type="similarity">
    <text evidence="2 7">Belongs to the membrane-bound acyltransferase family.</text>
</comment>
<evidence type="ECO:0000256" key="4">
    <source>
        <dbReference type="ARBA" id="ARBA00022692"/>
    </source>
</evidence>
<evidence type="ECO:0000256" key="1">
    <source>
        <dbReference type="ARBA" id="ARBA00004651"/>
    </source>
</evidence>
<dbReference type="AlphaFoldDB" id="A0A1D9P345"/>
<feature type="transmembrane region" description="Helical" evidence="8">
    <location>
        <begin position="307"/>
        <end position="325"/>
    </location>
</feature>
<keyword evidence="3 7" id="KW-1003">Cell membrane</keyword>
<dbReference type="PIRSF" id="PIRSF500217">
    <property type="entry name" value="AlgI"/>
    <property type="match status" value="1"/>
</dbReference>
<feature type="transmembrane region" description="Helical" evidence="8">
    <location>
        <begin position="6"/>
        <end position="22"/>
    </location>
</feature>
<proteinExistence type="inferred from homology"/>
<evidence type="ECO:0000256" key="7">
    <source>
        <dbReference type="PIRNR" id="PIRNR016636"/>
    </source>
</evidence>
<evidence type="ECO:0000256" key="3">
    <source>
        <dbReference type="ARBA" id="ARBA00022475"/>
    </source>
</evidence>
<dbReference type="InterPro" id="IPR004299">
    <property type="entry name" value="MBOAT_fam"/>
</dbReference>
<dbReference type="PANTHER" id="PTHR13285:SF18">
    <property type="entry name" value="PROTEIN-CYSTEINE N-PALMITOYLTRANSFERASE RASP"/>
    <property type="match status" value="1"/>
</dbReference>
<feature type="transmembrane region" description="Helical" evidence="8">
    <location>
        <begin position="461"/>
        <end position="481"/>
    </location>
</feature>
<feature type="transmembrane region" description="Helical" evidence="8">
    <location>
        <begin position="77"/>
        <end position="95"/>
    </location>
</feature>
<feature type="transmembrane region" description="Helical" evidence="8">
    <location>
        <begin position="48"/>
        <end position="65"/>
    </location>
</feature>
<keyword evidence="5 8" id="KW-1133">Transmembrane helix</keyword>
<dbReference type="RefSeq" id="WP_071176300.1">
    <property type="nucleotide sequence ID" value="NZ_CP017831.1"/>
</dbReference>
<dbReference type="OrthoDB" id="9805788at2"/>
<keyword evidence="4 8" id="KW-0812">Transmembrane</keyword>
<dbReference type="InterPro" id="IPR028362">
    <property type="entry name" value="AlgI"/>
</dbReference>
<keyword evidence="7 9" id="KW-0012">Acyltransferase</keyword>
<dbReference type="Proteomes" id="UP000179284">
    <property type="component" value="Chromosome I"/>
</dbReference>
<evidence type="ECO:0000313" key="10">
    <source>
        <dbReference type="Proteomes" id="UP000179284"/>
    </source>
</evidence>
<dbReference type="Pfam" id="PF03062">
    <property type="entry name" value="MBOAT"/>
    <property type="match status" value="1"/>
</dbReference>
<organism evidence="9 10">
    <name type="scientific">Butyrivibrio hungatei</name>
    <dbReference type="NCBI Taxonomy" id="185008"/>
    <lineage>
        <taxon>Bacteria</taxon>
        <taxon>Bacillati</taxon>
        <taxon>Bacillota</taxon>
        <taxon>Clostridia</taxon>
        <taxon>Lachnospirales</taxon>
        <taxon>Lachnospiraceae</taxon>
        <taxon>Butyrivibrio</taxon>
    </lineage>
</organism>
<dbReference type="GO" id="GO:0005886">
    <property type="term" value="C:plasma membrane"/>
    <property type="evidence" value="ECO:0007669"/>
    <property type="project" value="UniProtKB-SubCell"/>
</dbReference>
<dbReference type="PIRSF" id="PIRSF016636">
    <property type="entry name" value="AlgI_DltB"/>
    <property type="match status" value="1"/>
</dbReference>
<evidence type="ECO:0000256" key="2">
    <source>
        <dbReference type="ARBA" id="ARBA00010323"/>
    </source>
</evidence>
<keyword evidence="7" id="KW-0808">Transferase</keyword>
<dbReference type="GO" id="GO:0042121">
    <property type="term" value="P:alginic acid biosynthetic process"/>
    <property type="evidence" value="ECO:0007669"/>
    <property type="project" value="InterPro"/>
</dbReference>
<evidence type="ECO:0000313" key="9">
    <source>
        <dbReference type="EMBL" id="AOZ96625.1"/>
    </source>
</evidence>
<keyword evidence="6 7" id="KW-0472">Membrane</keyword>
<dbReference type="InterPro" id="IPR024194">
    <property type="entry name" value="Ac/AlaTfrase_AlgI/DltB"/>
</dbReference>
<feature type="transmembrane region" description="Helical" evidence="8">
    <location>
        <begin position="115"/>
        <end position="139"/>
    </location>
</feature>
<feature type="transmembrane region" description="Helical" evidence="8">
    <location>
        <begin position="425"/>
        <end position="441"/>
    </location>
</feature>
<reference evidence="10" key="1">
    <citation type="submission" date="2016-10" db="EMBL/GenBank/DDBJ databases">
        <title>The complete genome sequence of the rumen bacterium Butyrivibrio hungatei MB2003.</title>
        <authorList>
            <person name="Palevich N."/>
            <person name="Kelly W.J."/>
            <person name="Leahy S.C."/>
            <person name="Altermann E."/>
            <person name="Rakonjac J."/>
            <person name="Attwood G.T."/>
        </authorList>
    </citation>
    <scope>NUCLEOTIDE SEQUENCE [LARGE SCALE GENOMIC DNA]</scope>
    <source>
        <strain evidence="10">MB2003</strain>
    </source>
</reference>
<dbReference type="PANTHER" id="PTHR13285">
    <property type="entry name" value="ACYLTRANSFERASE"/>
    <property type="match status" value="1"/>
</dbReference>
<protein>
    <submittedName>
        <fullName evidence="9">MBOAT family acyltransferase</fullName>
    </submittedName>
</protein>
<sequence>MQFVSLQFLAFLMGTIFIYFIIPKKVRYIWLLLASMAFYYVVSGKFLVFLIAVTLVTYGAGLLIEKNIEKAPKTAKLCLVLSIVLLVCLLGYFKYTGFLLETVGNIVSLFKLSDTMPVVNIILPAGISFYLFQSIGYLIDCYRGKIPAEKNYLQLALFISFFPQITSGPIERAGNMLPQFKEPKDFSYEAMRDGLLLMLWGYFQKIIIADRLAVLVNKVYESPSSYTGTVLFLATIFYTFEIYCDFAGYSCIAIGTARIMGIKIMDNFTQPYLSESVAEFWRRWHISLSSWFRDYLYIPLGGNRKGYVRKLINLMIVFAVSGLWHGAAWTFVVWGLLHGVFQVLGIVLKPARDKLVEVFKIDRDSFSHHLLKILVTFMLVNIGWIFFRADSFGTAIYVLTHMWKVALWSLTDGTMFTLGLAEADVRLVILSLVLLVIVDVLGKKGIVIREWIVAQSLWLRWLIYIVAIIFVVTCGVWGPGYDAATFIYSSF</sequence>
<keyword evidence="10" id="KW-1185">Reference proteome</keyword>
<evidence type="ECO:0000256" key="5">
    <source>
        <dbReference type="ARBA" id="ARBA00022989"/>
    </source>
</evidence>
<dbReference type="InterPro" id="IPR051085">
    <property type="entry name" value="MB_O-acyltransferase"/>
</dbReference>
<evidence type="ECO:0000256" key="6">
    <source>
        <dbReference type="ARBA" id="ARBA00023136"/>
    </source>
</evidence>
<feature type="transmembrane region" description="Helical" evidence="8">
    <location>
        <begin position="190"/>
        <end position="208"/>
    </location>
</feature>